<keyword evidence="2" id="KW-1185">Reference proteome</keyword>
<proteinExistence type="predicted"/>
<comment type="caution">
    <text evidence="1">The sequence shown here is derived from an EMBL/GenBank/DDBJ whole genome shotgun (WGS) entry which is preliminary data.</text>
</comment>
<protein>
    <submittedName>
        <fullName evidence="1">Uncharacterized protein</fullName>
    </submittedName>
</protein>
<organism evidence="1 2">
    <name type="scientific">Staphylotrichum longicolle</name>
    <dbReference type="NCBI Taxonomy" id="669026"/>
    <lineage>
        <taxon>Eukaryota</taxon>
        <taxon>Fungi</taxon>
        <taxon>Dikarya</taxon>
        <taxon>Ascomycota</taxon>
        <taxon>Pezizomycotina</taxon>
        <taxon>Sordariomycetes</taxon>
        <taxon>Sordariomycetidae</taxon>
        <taxon>Sordariales</taxon>
        <taxon>Chaetomiaceae</taxon>
        <taxon>Staphylotrichum</taxon>
    </lineage>
</organism>
<dbReference type="EMBL" id="JAHCVI010000002">
    <property type="protein sequence ID" value="KAG7289867.1"/>
    <property type="molecule type" value="Genomic_DNA"/>
</dbReference>
<sequence length="188" mass="21345">MAISGNCSQPARMDDAGRVDLQHDPYCLRNHFTTRWGVLKDQTLGVPRGGSIVDWDDRQWSLAAEGKHAGLWVDVNQPSDVRTTHTKRIALIDLISSQLLLYRITVSFAAPPFTEDDVYKCGWSFLLWNRDDPTCSLEVCDHKGRPQAYFRGGKQASTEALQLLEWLTGELPYGKTTFIDMWDRQQDG</sequence>
<gene>
    <name evidence="1" type="ORF">NEMBOFW57_006244</name>
</gene>
<accession>A0AAD4F1Q3</accession>
<evidence type="ECO:0000313" key="2">
    <source>
        <dbReference type="Proteomes" id="UP001197093"/>
    </source>
</evidence>
<name>A0AAD4F1Q3_9PEZI</name>
<reference evidence="1" key="1">
    <citation type="submission" date="2023-02" db="EMBL/GenBank/DDBJ databases">
        <authorList>
            <person name="Palmer J.M."/>
        </authorList>
    </citation>
    <scope>NUCLEOTIDE SEQUENCE</scope>
    <source>
        <strain evidence="1">FW57</strain>
    </source>
</reference>
<dbReference type="Proteomes" id="UP001197093">
    <property type="component" value="Unassembled WGS sequence"/>
</dbReference>
<dbReference type="AlphaFoldDB" id="A0AAD4F1Q3"/>
<evidence type="ECO:0000313" key="1">
    <source>
        <dbReference type="EMBL" id="KAG7289867.1"/>
    </source>
</evidence>